<dbReference type="SUPFAM" id="SSF54160">
    <property type="entry name" value="Chromo domain-like"/>
    <property type="match status" value="1"/>
</dbReference>
<feature type="domain" description="Tf2-1-like SH3-like" evidence="1">
    <location>
        <begin position="17"/>
        <end position="81"/>
    </location>
</feature>
<dbReference type="PANTHER" id="PTHR46148">
    <property type="entry name" value="CHROMO DOMAIN-CONTAINING PROTEIN"/>
    <property type="match status" value="1"/>
</dbReference>
<protein>
    <recommendedName>
        <fullName evidence="1">Tf2-1-like SH3-like domain-containing protein</fullName>
    </recommendedName>
</protein>
<dbReference type="InterPro" id="IPR016197">
    <property type="entry name" value="Chromo-like_dom_sf"/>
</dbReference>
<name>A0A8R7RBV2_TRIUA</name>
<sequence length="149" mass="17114">MKYFADRNRADKAFEVGDMVYLKIQPYRQNAFGLRGSLKLRSKFYGPYKILERIEEVAYKLHLPEGTNIHPVFHISQLKKHVGHQAVPLPHVPLVTSEGYVKTIPVAVLDRRVIQRNKTPVGQCLVQWESLAPDDATWEDAAFLNKTFP</sequence>
<dbReference type="AlphaFoldDB" id="A0A8R7RBV2"/>
<dbReference type="Proteomes" id="UP000015106">
    <property type="component" value="Unassembled WGS sequence"/>
</dbReference>
<dbReference type="Gramene" id="TuG1812S0000028600.01.T01">
    <property type="protein sequence ID" value="TuG1812S0000028600.01.T01.s_cds21370"/>
    <property type="gene ID" value="TuG1812S0000028600.01"/>
</dbReference>
<dbReference type="PANTHER" id="PTHR46148:SF52">
    <property type="entry name" value="OS04G0603800 PROTEIN"/>
    <property type="match status" value="1"/>
</dbReference>
<keyword evidence="3" id="KW-1185">Reference proteome</keyword>
<evidence type="ECO:0000259" key="1">
    <source>
        <dbReference type="Pfam" id="PF24626"/>
    </source>
</evidence>
<proteinExistence type="predicted"/>
<accession>A0A8R7RBV2</accession>
<organism evidence="2 3">
    <name type="scientific">Triticum urartu</name>
    <name type="common">Red wild einkorn</name>
    <name type="synonym">Crithodium urartu</name>
    <dbReference type="NCBI Taxonomy" id="4572"/>
    <lineage>
        <taxon>Eukaryota</taxon>
        <taxon>Viridiplantae</taxon>
        <taxon>Streptophyta</taxon>
        <taxon>Embryophyta</taxon>
        <taxon>Tracheophyta</taxon>
        <taxon>Spermatophyta</taxon>
        <taxon>Magnoliopsida</taxon>
        <taxon>Liliopsida</taxon>
        <taxon>Poales</taxon>
        <taxon>Poaceae</taxon>
        <taxon>BOP clade</taxon>
        <taxon>Pooideae</taxon>
        <taxon>Triticodae</taxon>
        <taxon>Triticeae</taxon>
        <taxon>Triticinae</taxon>
        <taxon>Triticum</taxon>
    </lineage>
</organism>
<evidence type="ECO:0000313" key="2">
    <source>
        <dbReference type="EnsemblPlants" id="TuG1812S0000028600.01.T01.s_cds21370"/>
    </source>
</evidence>
<dbReference type="EnsemblPlants" id="TuG1812S0000028600.01.T01">
    <property type="protein sequence ID" value="TuG1812S0000028600.01.T01.s_cds21370"/>
    <property type="gene ID" value="TuG1812S0000028600.01"/>
</dbReference>
<reference evidence="2" key="2">
    <citation type="submission" date="2022-06" db="UniProtKB">
        <authorList>
            <consortium name="EnsemblPlants"/>
        </authorList>
    </citation>
    <scope>IDENTIFICATION</scope>
</reference>
<reference evidence="3" key="1">
    <citation type="journal article" date="2013" name="Nature">
        <title>Draft genome of the wheat A-genome progenitor Triticum urartu.</title>
        <authorList>
            <person name="Ling H.Q."/>
            <person name="Zhao S."/>
            <person name="Liu D."/>
            <person name="Wang J."/>
            <person name="Sun H."/>
            <person name="Zhang C."/>
            <person name="Fan H."/>
            <person name="Li D."/>
            <person name="Dong L."/>
            <person name="Tao Y."/>
            <person name="Gao C."/>
            <person name="Wu H."/>
            <person name="Li Y."/>
            <person name="Cui Y."/>
            <person name="Guo X."/>
            <person name="Zheng S."/>
            <person name="Wang B."/>
            <person name="Yu K."/>
            <person name="Liang Q."/>
            <person name="Yang W."/>
            <person name="Lou X."/>
            <person name="Chen J."/>
            <person name="Feng M."/>
            <person name="Jian J."/>
            <person name="Zhang X."/>
            <person name="Luo G."/>
            <person name="Jiang Y."/>
            <person name="Liu J."/>
            <person name="Wang Z."/>
            <person name="Sha Y."/>
            <person name="Zhang B."/>
            <person name="Wu H."/>
            <person name="Tang D."/>
            <person name="Shen Q."/>
            <person name="Xue P."/>
            <person name="Zou S."/>
            <person name="Wang X."/>
            <person name="Liu X."/>
            <person name="Wang F."/>
            <person name="Yang Y."/>
            <person name="An X."/>
            <person name="Dong Z."/>
            <person name="Zhang K."/>
            <person name="Zhang X."/>
            <person name="Luo M.C."/>
            <person name="Dvorak J."/>
            <person name="Tong Y."/>
            <person name="Wang J."/>
            <person name="Yang H."/>
            <person name="Li Z."/>
            <person name="Wang D."/>
            <person name="Zhang A."/>
            <person name="Wang J."/>
        </authorList>
    </citation>
    <scope>NUCLEOTIDE SEQUENCE</scope>
    <source>
        <strain evidence="3">cv. G1812</strain>
    </source>
</reference>
<dbReference type="InterPro" id="IPR056924">
    <property type="entry name" value="SH3_Tf2-1"/>
</dbReference>
<evidence type="ECO:0000313" key="3">
    <source>
        <dbReference type="Proteomes" id="UP000015106"/>
    </source>
</evidence>
<dbReference type="Pfam" id="PF24626">
    <property type="entry name" value="SH3_Tf2-1"/>
    <property type="match status" value="1"/>
</dbReference>